<feature type="compositionally biased region" description="Pro residues" evidence="1">
    <location>
        <begin position="335"/>
        <end position="362"/>
    </location>
</feature>
<feature type="compositionally biased region" description="Low complexity" evidence="1">
    <location>
        <begin position="314"/>
        <end position="334"/>
    </location>
</feature>
<evidence type="ECO:0000313" key="3">
    <source>
        <dbReference type="Proteomes" id="UP001212841"/>
    </source>
</evidence>
<accession>A0AAD5S4C7</accession>
<proteinExistence type="predicted"/>
<evidence type="ECO:0000256" key="1">
    <source>
        <dbReference type="SAM" id="MobiDB-lite"/>
    </source>
</evidence>
<feature type="region of interest" description="Disordered" evidence="1">
    <location>
        <begin position="19"/>
        <end position="50"/>
    </location>
</feature>
<dbReference type="Proteomes" id="UP001212841">
    <property type="component" value="Unassembled WGS sequence"/>
</dbReference>
<organism evidence="2 3">
    <name type="scientific">Rhizophlyctis rosea</name>
    <dbReference type="NCBI Taxonomy" id="64517"/>
    <lineage>
        <taxon>Eukaryota</taxon>
        <taxon>Fungi</taxon>
        <taxon>Fungi incertae sedis</taxon>
        <taxon>Chytridiomycota</taxon>
        <taxon>Chytridiomycota incertae sedis</taxon>
        <taxon>Chytridiomycetes</taxon>
        <taxon>Rhizophlyctidales</taxon>
        <taxon>Rhizophlyctidaceae</taxon>
        <taxon>Rhizophlyctis</taxon>
    </lineage>
</organism>
<comment type="caution">
    <text evidence="2">The sequence shown here is derived from an EMBL/GenBank/DDBJ whole genome shotgun (WGS) entry which is preliminary data.</text>
</comment>
<name>A0AAD5S4C7_9FUNG</name>
<reference evidence="2" key="1">
    <citation type="submission" date="2020-05" db="EMBL/GenBank/DDBJ databases">
        <title>Phylogenomic resolution of chytrid fungi.</title>
        <authorList>
            <person name="Stajich J.E."/>
            <person name="Amses K."/>
            <person name="Simmons R."/>
            <person name="Seto K."/>
            <person name="Myers J."/>
            <person name="Bonds A."/>
            <person name="Quandt C.A."/>
            <person name="Barry K."/>
            <person name="Liu P."/>
            <person name="Grigoriev I."/>
            <person name="Longcore J.E."/>
            <person name="James T.Y."/>
        </authorList>
    </citation>
    <scope>NUCLEOTIDE SEQUENCE</scope>
    <source>
        <strain evidence="2">JEL0318</strain>
    </source>
</reference>
<dbReference type="EMBL" id="JADGJD010001291">
    <property type="protein sequence ID" value="KAJ3044448.1"/>
    <property type="molecule type" value="Genomic_DNA"/>
</dbReference>
<keyword evidence="3" id="KW-1185">Reference proteome</keyword>
<sequence>MFSFFNSKPSLTISLDPITTRVDNDPETEQLTSITDSSFPRRSSSLPPPVPAVPLPVSIAKADGVEPAAESYPESSHIVVEEEPVHVSLSRRGRSGSRVVRNRANSRLGEPVVISDLAEVEEGVSAITDEKVDEVEEETDREFDGENSISDSVRYGETDAEEVFGMDDDDITLAEGMEGQPIPSLSRLEGNSVEVEKRDSAVEDIGVVTKPQEDGNGAIAAEVDKDVETGLVVGETGTDNLAEEAKGFKVAASQDAIVEAGSSKVSWVNNPLFPQDTEDAQKAADEIPYDVDLMPQTATTDTPDPEELIPSPPLDDLNSPDSLAPPKYATARTPTPEPLPPLPPPAAFLTPPTPASPPPVTPAPFSPTIPKQHHVLTGTLTVHLPRKLTRMTHITILFNGVLTIDLPALRHSPHPPTQPSPKQPPTYTRTLINEELTLWKSEKGSIGSTLESG</sequence>
<protein>
    <submittedName>
        <fullName evidence="2">Uncharacterized protein</fullName>
    </submittedName>
</protein>
<dbReference type="AlphaFoldDB" id="A0AAD5S4C7"/>
<evidence type="ECO:0000313" key="2">
    <source>
        <dbReference type="EMBL" id="KAJ3044448.1"/>
    </source>
</evidence>
<gene>
    <name evidence="2" type="ORF">HK097_001460</name>
</gene>
<feature type="region of interest" description="Disordered" evidence="1">
    <location>
        <begin position="295"/>
        <end position="362"/>
    </location>
</feature>
<feature type="non-terminal residue" evidence="2">
    <location>
        <position position="453"/>
    </location>
</feature>